<gene>
    <name evidence="3" type="ORF">I5907_17530</name>
</gene>
<dbReference type="RefSeq" id="WP_196992102.1">
    <property type="nucleotide sequence ID" value="NZ_JADWYR010000002.1"/>
</dbReference>
<evidence type="ECO:0000313" key="3">
    <source>
        <dbReference type="EMBL" id="MBG9378044.1"/>
    </source>
</evidence>
<evidence type="ECO:0000256" key="1">
    <source>
        <dbReference type="SAM" id="MobiDB-lite"/>
    </source>
</evidence>
<dbReference type="EMBL" id="JADWYR010000002">
    <property type="protein sequence ID" value="MBG9378044.1"/>
    <property type="molecule type" value="Genomic_DNA"/>
</dbReference>
<dbReference type="Pfam" id="PF07929">
    <property type="entry name" value="PRiA4_ORF3"/>
    <property type="match status" value="1"/>
</dbReference>
<dbReference type="AlphaFoldDB" id="A0A931GZ53"/>
<organism evidence="3 4">
    <name type="scientific">Panacibacter microcysteis</name>
    <dbReference type="NCBI Taxonomy" id="2793269"/>
    <lineage>
        <taxon>Bacteria</taxon>
        <taxon>Pseudomonadati</taxon>
        <taxon>Bacteroidota</taxon>
        <taxon>Chitinophagia</taxon>
        <taxon>Chitinophagales</taxon>
        <taxon>Chitinophagaceae</taxon>
        <taxon>Panacibacter</taxon>
    </lineage>
</organism>
<sequence>MAILKFRVYFEEDDAVYRDVVIRHTQTFEDLHYVILKAYEFDSKHQSTFYRSNDHWVRGREISFARYEKDYVAPPLLMAETTIGSEIRDTSQKFIYVYDFAKNWTFMVELINVSKEENARTVYPSVSRVEGIGPQQYGTRSLLGDKFADIEEKYDLTKGAEGFGLEGTGDGDSDEDEFGGSTEESTSEEGGEDY</sequence>
<feature type="region of interest" description="Disordered" evidence="1">
    <location>
        <begin position="159"/>
        <end position="194"/>
    </location>
</feature>
<evidence type="ECO:0000313" key="4">
    <source>
        <dbReference type="Proteomes" id="UP000628448"/>
    </source>
</evidence>
<evidence type="ECO:0000259" key="2">
    <source>
        <dbReference type="Pfam" id="PF07929"/>
    </source>
</evidence>
<comment type="caution">
    <text evidence="3">The sequence shown here is derived from an EMBL/GenBank/DDBJ whole genome shotgun (WGS) entry which is preliminary data.</text>
</comment>
<feature type="compositionally biased region" description="Acidic residues" evidence="1">
    <location>
        <begin position="169"/>
        <end position="178"/>
    </location>
</feature>
<dbReference type="Gene3D" id="3.10.290.30">
    <property type="entry name" value="MM3350-like"/>
    <property type="match status" value="1"/>
</dbReference>
<dbReference type="InterPro" id="IPR024047">
    <property type="entry name" value="MM3350-like_sf"/>
</dbReference>
<feature type="domain" description="Plasmid pRiA4b Orf3-like" evidence="2">
    <location>
        <begin position="12"/>
        <end position="133"/>
    </location>
</feature>
<feature type="compositionally biased region" description="Acidic residues" evidence="1">
    <location>
        <begin position="185"/>
        <end position="194"/>
    </location>
</feature>
<proteinExistence type="predicted"/>
<protein>
    <recommendedName>
        <fullName evidence="2">Plasmid pRiA4b Orf3-like domain-containing protein</fullName>
    </recommendedName>
</protein>
<accession>A0A931GZ53</accession>
<dbReference type="Proteomes" id="UP000628448">
    <property type="component" value="Unassembled WGS sequence"/>
</dbReference>
<dbReference type="InterPro" id="IPR012912">
    <property type="entry name" value="Plasmid_pRiA4b_Orf3-like"/>
</dbReference>
<dbReference type="SUPFAM" id="SSF159941">
    <property type="entry name" value="MM3350-like"/>
    <property type="match status" value="1"/>
</dbReference>
<reference evidence="3" key="1">
    <citation type="submission" date="2020-11" db="EMBL/GenBank/DDBJ databases">
        <title>Bacterial whole genome sequence for Panacibacter sp. DH6.</title>
        <authorList>
            <person name="Le V."/>
            <person name="Ko S."/>
            <person name="Ahn C.-Y."/>
            <person name="Oh H.-M."/>
        </authorList>
    </citation>
    <scope>NUCLEOTIDE SEQUENCE</scope>
    <source>
        <strain evidence="3">DH6</strain>
    </source>
</reference>
<keyword evidence="4" id="KW-1185">Reference proteome</keyword>
<name>A0A931GZ53_9BACT</name>